<evidence type="ECO:0000313" key="1">
    <source>
        <dbReference type="EMBL" id="RAL70037.1"/>
    </source>
</evidence>
<dbReference type="AlphaFoldDB" id="A0A328END5"/>
<comment type="caution">
    <text evidence="1">The sequence shown here is derived from an EMBL/GenBank/DDBJ whole genome shotgun (WGS) entry which is preliminary data.</text>
</comment>
<organism evidence="1 2">
    <name type="scientific">Dehalococcoides mccartyi</name>
    <dbReference type="NCBI Taxonomy" id="61435"/>
    <lineage>
        <taxon>Bacteria</taxon>
        <taxon>Bacillati</taxon>
        <taxon>Chloroflexota</taxon>
        <taxon>Dehalococcoidia</taxon>
        <taxon>Dehalococcoidales</taxon>
        <taxon>Dehalococcoidaceae</taxon>
        <taxon>Dehalococcoides</taxon>
    </lineage>
</organism>
<evidence type="ECO:0000313" key="2">
    <source>
        <dbReference type="Proteomes" id="UP000248786"/>
    </source>
</evidence>
<sequence length="41" mass="4390">MGDSHAPFYSLQVISICGLGKGSLAHEETTLKRNTLESNSP</sequence>
<proteinExistence type="predicted"/>
<dbReference type="Proteomes" id="UP000248786">
    <property type="component" value="Unassembled WGS sequence"/>
</dbReference>
<name>A0A328END5_9CHLR</name>
<accession>A0A328END5</accession>
<protein>
    <submittedName>
        <fullName evidence="1">Uncharacterized protein</fullName>
    </submittedName>
</protein>
<dbReference type="EMBL" id="QGLD01000018">
    <property type="protein sequence ID" value="RAL70037.1"/>
    <property type="molecule type" value="Genomic_DNA"/>
</dbReference>
<gene>
    <name evidence="1" type="ORF">C1G86_1564</name>
</gene>
<reference evidence="1 2" key="1">
    <citation type="submission" date="2018-05" db="EMBL/GenBank/DDBJ databases">
        <title>Draft genome sequences of Dehalococcoides mccartyi strains RC and KS.</title>
        <authorList>
            <person name="Higgins S.A."/>
            <person name="Padilla-Crespo E."/>
            <person name="Loeffler F.E."/>
        </authorList>
    </citation>
    <scope>NUCLEOTIDE SEQUENCE [LARGE SCALE GENOMIC DNA]</scope>
    <source>
        <strain evidence="1 2">KS</strain>
    </source>
</reference>